<feature type="transmembrane region" description="Helical" evidence="2">
    <location>
        <begin position="750"/>
        <end position="776"/>
    </location>
</feature>
<feature type="transmembrane region" description="Helical" evidence="2">
    <location>
        <begin position="453"/>
        <end position="482"/>
    </location>
</feature>
<keyword evidence="2" id="KW-0812">Transmembrane</keyword>
<keyword evidence="2" id="KW-0472">Membrane</keyword>
<dbReference type="EMBL" id="JAPMOS010000004">
    <property type="protein sequence ID" value="KAJ4462236.1"/>
    <property type="molecule type" value="Genomic_DNA"/>
</dbReference>
<feature type="transmembrane region" description="Helical" evidence="2">
    <location>
        <begin position="139"/>
        <end position="163"/>
    </location>
</feature>
<protein>
    <submittedName>
        <fullName evidence="3">Uncharacterized protein</fullName>
    </submittedName>
</protein>
<evidence type="ECO:0000313" key="3">
    <source>
        <dbReference type="EMBL" id="KAJ4462236.1"/>
    </source>
</evidence>
<feature type="transmembrane region" description="Helical" evidence="2">
    <location>
        <begin position="880"/>
        <end position="898"/>
    </location>
</feature>
<feature type="transmembrane region" description="Helical" evidence="2">
    <location>
        <begin position="16"/>
        <end position="39"/>
    </location>
</feature>
<feature type="transmembrane region" description="Helical" evidence="2">
    <location>
        <begin position="60"/>
        <end position="80"/>
    </location>
</feature>
<reference evidence="3" key="1">
    <citation type="journal article" date="2022" name="bioRxiv">
        <title>Genomics of Preaxostyla Flagellates Illuminates Evolutionary Transitions and the Path Towards Mitochondrial Loss.</title>
        <authorList>
            <person name="Novak L.V.F."/>
            <person name="Treitli S.C."/>
            <person name="Pyrih J."/>
            <person name="Halakuc P."/>
            <person name="Pipaliya S.V."/>
            <person name="Vacek V."/>
            <person name="Brzon O."/>
            <person name="Soukal P."/>
            <person name="Eme L."/>
            <person name="Dacks J.B."/>
            <person name="Karnkowska A."/>
            <person name="Elias M."/>
            <person name="Hampl V."/>
        </authorList>
    </citation>
    <scope>NUCLEOTIDE SEQUENCE</scope>
    <source>
        <strain evidence="3">RCP-MX</strain>
    </source>
</reference>
<evidence type="ECO:0000313" key="4">
    <source>
        <dbReference type="Proteomes" id="UP001141327"/>
    </source>
</evidence>
<keyword evidence="2" id="KW-1133">Transmembrane helix</keyword>
<organism evidence="3 4">
    <name type="scientific">Paratrimastix pyriformis</name>
    <dbReference type="NCBI Taxonomy" id="342808"/>
    <lineage>
        <taxon>Eukaryota</taxon>
        <taxon>Metamonada</taxon>
        <taxon>Preaxostyla</taxon>
        <taxon>Paratrimastigidae</taxon>
        <taxon>Paratrimastix</taxon>
    </lineage>
</organism>
<keyword evidence="4" id="KW-1185">Reference proteome</keyword>
<feature type="compositionally biased region" description="Low complexity" evidence="1">
    <location>
        <begin position="708"/>
        <end position="719"/>
    </location>
</feature>
<evidence type="ECO:0000256" key="2">
    <source>
        <dbReference type="SAM" id="Phobius"/>
    </source>
</evidence>
<dbReference type="Proteomes" id="UP001141327">
    <property type="component" value="Unassembled WGS sequence"/>
</dbReference>
<feature type="transmembrane region" description="Helical" evidence="2">
    <location>
        <begin position="331"/>
        <end position="357"/>
    </location>
</feature>
<feature type="transmembrane region" description="Helical" evidence="2">
    <location>
        <begin position="183"/>
        <end position="207"/>
    </location>
</feature>
<feature type="region of interest" description="Disordered" evidence="1">
    <location>
        <begin position="1147"/>
        <end position="1170"/>
    </location>
</feature>
<feature type="compositionally biased region" description="Polar residues" evidence="1">
    <location>
        <begin position="1157"/>
        <end position="1167"/>
    </location>
</feature>
<name>A0ABQ8USX2_9EUKA</name>
<feature type="transmembrane region" description="Helical" evidence="2">
    <location>
        <begin position="812"/>
        <end position="833"/>
    </location>
</feature>
<sequence>MGQPLVLTLLFIPYQIVRFAIDFGAVVYALPLVLFWSTFGTRFAAMTRFIRGPHSTIGRILYFLPKMLLLALGAFLTVAHGLLPGWALYRILPLIPRFRLFYGLAGIGLWAAMVVRGYTQREFVFRSFPPAYFECLADAFVEAVTATVTTIAFCGLFQIPALLNPPWTELPVGTPAAYLSWAWPQLWLTVLDYIALVLSPLFLLAPWRLGDFLVGRREIQAGRQKKIDKSFAIRSILLHSAEEAILDAVHVVLALPVALTLWRLPSLIRRIRAFVPAPPPRPGASPRPGQVRPAASSKSCRVLAKRHSGLISKKDLVNWDESRASLLRRSLWMAFIDGTLGLAASLLCCLIVLATAFRIPAAFKGIRAALTDRRVAAETRKAQVRLLETAGANDATRLANLLGCTAAASSIVYRLRSVLMDPACVGSPMPWSAQVVLPVVFEQAWRALVDLPFALMAVITLGLLLIDPFCFALGALVVLTGWRAPTLLQAIKDRAVRLIDEAPLVQLTAARATFNPNLTITIAGTKPAALEVPQAQLMLLMSQEVRAASCCPHTAIPSARALPILRLRLDALWSDPGRAMTAAVHAAAGQACTDLPGLLRLRQGKTALRPQSNVLPLGRQTFGRVVAINPSMLLHMHTHGASSAGAPLRGVLLSICIKPADIDRACVTGLPLDFVNLYDKKHPAYATYRPILDARIGGGSPAPDRHTTSCASSSHHTTAITPQPSHHITHHTSHITHPRTYDFPAGMMQFFWLLLDLAALAASLLCLAVSPLRAILLLRHSLAARRQCDSLQERVLANPHVSHHSAGMRGICFLHALAAPLDLVAAGCALLVAPTWRCRRLGHKLAQTYPRFGNDPSTRPHPVLPGELGLSMHAAALHELIGLLIDLPFVALFPALLWRIPGTARQLRYAAYDDALQANRAARQVGAYYRAMASGSQRALLEPIPMHRITGSTHHSNQANRTSTQRHKGGLIRQCPLKPVFLGDQVTSGGSQKIYGTGLPSAPAQPASQGLGLVAYRRHVVALAAVNMLFDLPALPAILWDCCCCWRWGELHHPILSSPPSPSPQLVRGLRSEMTASQRCDPTKARAQEFIDTLGRIESDLALQMTATEGQAEGRWDPASLSIYAIQDPRLVSNAMSLAQAGDATLAGHRGLKGSKESTNPPLSRQMSRNRHFLQKTPPTLSEPHLHLVRKHHPSV</sequence>
<accession>A0ABQ8USX2</accession>
<gene>
    <name evidence="3" type="ORF">PAPYR_1427</name>
</gene>
<evidence type="ECO:0000256" key="1">
    <source>
        <dbReference type="SAM" id="MobiDB-lite"/>
    </source>
</evidence>
<feature type="transmembrane region" description="Helical" evidence="2">
    <location>
        <begin position="100"/>
        <end position="118"/>
    </location>
</feature>
<comment type="caution">
    <text evidence="3">The sequence shown here is derived from an EMBL/GenBank/DDBJ whole genome shotgun (WGS) entry which is preliminary data.</text>
</comment>
<proteinExistence type="predicted"/>
<feature type="region of interest" description="Disordered" evidence="1">
    <location>
        <begin position="699"/>
        <end position="731"/>
    </location>
</feature>